<dbReference type="AlphaFoldDB" id="A0A1T4X532"/>
<dbReference type="GO" id="GO:0004140">
    <property type="term" value="F:dephospho-CoA kinase activity"/>
    <property type="evidence" value="ECO:0007669"/>
    <property type="project" value="UniProtKB-UniRule"/>
</dbReference>
<dbReference type="Gene3D" id="3.40.50.300">
    <property type="entry name" value="P-loop containing nucleotide triphosphate hydrolases"/>
    <property type="match status" value="1"/>
</dbReference>
<comment type="subcellular location">
    <subcellularLocation>
        <location evidence="8">Cytoplasm</location>
    </subcellularLocation>
</comment>
<evidence type="ECO:0000256" key="2">
    <source>
        <dbReference type="ARBA" id="ARBA00022490"/>
    </source>
</evidence>
<evidence type="ECO:0000313" key="11">
    <source>
        <dbReference type="Proteomes" id="UP000189735"/>
    </source>
</evidence>
<evidence type="ECO:0000313" key="10">
    <source>
        <dbReference type="EMBL" id="SKA84702.1"/>
    </source>
</evidence>
<dbReference type="Pfam" id="PF01121">
    <property type="entry name" value="CoaE"/>
    <property type="match status" value="1"/>
</dbReference>
<dbReference type="PANTHER" id="PTHR10695">
    <property type="entry name" value="DEPHOSPHO-COA KINASE-RELATED"/>
    <property type="match status" value="1"/>
</dbReference>
<name>A0A1T4X532_9MICO</name>
<gene>
    <name evidence="8" type="primary">coaE</name>
    <name evidence="10" type="ORF">SAMN06295879_0642</name>
</gene>
<proteinExistence type="inferred from homology"/>
<dbReference type="GO" id="GO:0005737">
    <property type="term" value="C:cytoplasm"/>
    <property type="evidence" value="ECO:0007669"/>
    <property type="project" value="UniProtKB-SubCell"/>
</dbReference>
<comment type="catalytic activity">
    <reaction evidence="8">
        <text>3'-dephospho-CoA + ATP = ADP + CoA + H(+)</text>
        <dbReference type="Rhea" id="RHEA:18245"/>
        <dbReference type="ChEBI" id="CHEBI:15378"/>
        <dbReference type="ChEBI" id="CHEBI:30616"/>
        <dbReference type="ChEBI" id="CHEBI:57287"/>
        <dbReference type="ChEBI" id="CHEBI:57328"/>
        <dbReference type="ChEBI" id="CHEBI:456216"/>
        <dbReference type="EC" id="2.7.1.24"/>
    </reaction>
</comment>
<dbReference type="GO" id="GO:0015937">
    <property type="term" value="P:coenzyme A biosynthetic process"/>
    <property type="evidence" value="ECO:0007669"/>
    <property type="project" value="UniProtKB-UniRule"/>
</dbReference>
<dbReference type="HAMAP" id="MF_00376">
    <property type="entry name" value="Dephospho_CoA_kinase"/>
    <property type="match status" value="1"/>
</dbReference>
<organism evidence="10 11">
    <name type="scientific">Agreia bicolorata</name>
    <dbReference type="NCBI Taxonomy" id="110935"/>
    <lineage>
        <taxon>Bacteria</taxon>
        <taxon>Bacillati</taxon>
        <taxon>Actinomycetota</taxon>
        <taxon>Actinomycetes</taxon>
        <taxon>Micrococcales</taxon>
        <taxon>Microbacteriaceae</taxon>
        <taxon>Agreia</taxon>
    </lineage>
</organism>
<keyword evidence="5 8" id="KW-0418">Kinase</keyword>
<evidence type="ECO:0000256" key="7">
    <source>
        <dbReference type="ARBA" id="ARBA00022993"/>
    </source>
</evidence>
<comment type="pathway">
    <text evidence="8">Cofactor biosynthesis; coenzyme A biosynthesis; CoA from (R)-pantothenate: step 5/5.</text>
</comment>
<dbReference type="PANTHER" id="PTHR10695:SF46">
    <property type="entry name" value="BIFUNCTIONAL COENZYME A SYNTHASE-RELATED"/>
    <property type="match status" value="1"/>
</dbReference>
<dbReference type="InterPro" id="IPR001977">
    <property type="entry name" value="Depp_CoAkinase"/>
</dbReference>
<keyword evidence="3 8" id="KW-0808">Transferase</keyword>
<dbReference type="InterPro" id="IPR027417">
    <property type="entry name" value="P-loop_NTPase"/>
</dbReference>
<dbReference type="RefSeq" id="WP_078713356.1">
    <property type="nucleotide sequence ID" value="NZ_FUYG01000002.1"/>
</dbReference>
<dbReference type="PROSITE" id="PS51219">
    <property type="entry name" value="DPCK"/>
    <property type="match status" value="1"/>
</dbReference>
<evidence type="ECO:0000256" key="1">
    <source>
        <dbReference type="ARBA" id="ARBA00009018"/>
    </source>
</evidence>
<dbReference type="NCBIfam" id="TIGR00152">
    <property type="entry name" value="dephospho-CoA kinase"/>
    <property type="match status" value="1"/>
</dbReference>
<sequence>MFIVGLTGGIASGKSTVARRLVDHGAVHVDADALSREVVEPSTPGLAAVTAEFGAEVLADDGSLDRAALGAIVFADPDARGRLEAIIHPRVHARTAELIAAAEKADPAAVVVYDVPLLVEARRELRFDLIVVCEAPADVRIDRLLTHRGMPRTEAERRISAQASDEERRAVADVVIDTSGSLQHTLDQVDELWTDLSARAKDRARV</sequence>
<protein>
    <recommendedName>
        <fullName evidence="8 9">Dephospho-CoA kinase</fullName>
        <ecNumber evidence="8 9">2.7.1.24</ecNumber>
    </recommendedName>
    <alternativeName>
        <fullName evidence="8">Dephosphocoenzyme A kinase</fullName>
    </alternativeName>
</protein>
<comment type="similarity">
    <text evidence="1 8">Belongs to the CoaE family.</text>
</comment>
<dbReference type="Proteomes" id="UP000189735">
    <property type="component" value="Unassembled WGS sequence"/>
</dbReference>
<evidence type="ECO:0000256" key="6">
    <source>
        <dbReference type="ARBA" id="ARBA00022840"/>
    </source>
</evidence>
<dbReference type="EMBL" id="FUYG01000002">
    <property type="protein sequence ID" value="SKA84702.1"/>
    <property type="molecule type" value="Genomic_DNA"/>
</dbReference>
<keyword evidence="4 8" id="KW-0547">Nucleotide-binding</keyword>
<dbReference type="EC" id="2.7.1.24" evidence="8 9"/>
<evidence type="ECO:0000256" key="3">
    <source>
        <dbReference type="ARBA" id="ARBA00022679"/>
    </source>
</evidence>
<evidence type="ECO:0000256" key="4">
    <source>
        <dbReference type="ARBA" id="ARBA00022741"/>
    </source>
</evidence>
<dbReference type="FunFam" id="3.40.50.300:FF:000991">
    <property type="entry name" value="Dephospho-CoA kinase"/>
    <property type="match status" value="1"/>
</dbReference>
<dbReference type="NCBIfam" id="NF002879">
    <property type="entry name" value="PRK03333.1"/>
    <property type="match status" value="1"/>
</dbReference>
<evidence type="ECO:0000256" key="8">
    <source>
        <dbReference type="HAMAP-Rule" id="MF_00376"/>
    </source>
</evidence>
<keyword evidence="6 8" id="KW-0067">ATP-binding</keyword>
<feature type="binding site" evidence="8">
    <location>
        <begin position="11"/>
        <end position="16"/>
    </location>
    <ligand>
        <name>ATP</name>
        <dbReference type="ChEBI" id="CHEBI:30616"/>
    </ligand>
</feature>
<evidence type="ECO:0000256" key="5">
    <source>
        <dbReference type="ARBA" id="ARBA00022777"/>
    </source>
</evidence>
<dbReference type="SUPFAM" id="SSF52540">
    <property type="entry name" value="P-loop containing nucleoside triphosphate hydrolases"/>
    <property type="match status" value="1"/>
</dbReference>
<accession>A0A1T4X532</accession>
<dbReference type="UniPathway" id="UPA00241">
    <property type="reaction ID" value="UER00356"/>
</dbReference>
<comment type="function">
    <text evidence="8">Catalyzes the phosphorylation of the 3'-hydroxyl group of dephosphocoenzyme A to form coenzyme A.</text>
</comment>
<keyword evidence="2 8" id="KW-0963">Cytoplasm</keyword>
<dbReference type="GO" id="GO:0005524">
    <property type="term" value="F:ATP binding"/>
    <property type="evidence" value="ECO:0007669"/>
    <property type="project" value="UniProtKB-UniRule"/>
</dbReference>
<keyword evidence="7 8" id="KW-0173">Coenzyme A biosynthesis</keyword>
<evidence type="ECO:0000256" key="9">
    <source>
        <dbReference type="NCBIfam" id="TIGR00152"/>
    </source>
</evidence>
<dbReference type="CDD" id="cd02022">
    <property type="entry name" value="DPCK"/>
    <property type="match status" value="1"/>
</dbReference>
<reference evidence="11" key="1">
    <citation type="submission" date="2017-02" db="EMBL/GenBank/DDBJ databases">
        <authorList>
            <person name="Varghese N."/>
            <person name="Submissions S."/>
        </authorList>
    </citation>
    <scope>NUCLEOTIDE SEQUENCE [LARGE SCALE GENOMIC DNA]</scope>
    <source>
        <strain evidence="11">VKM Ac-2052</strain>
    </source>
</reference>